<name>A0A0A5G5P1_9BACI</name>
<dbReference type="AlphaFoldDB" id="A0A0A5G5P1"/>
<dbReference type="GO" id="GO:0016020">
    <property type="term" value="C:membrane"/>
    <property type="evidence" value="ECO:0007669"/>
    <property type="project" value="InterPro"/>
</dbReference>
<dbReference type="OrthoDB" id="2376965at2"/>
<comment type="caution">
    <text evidence="10">The sequence shown here is derived from an EMBL/GenBank/DDBJ whole genome shotgun (WGS) entry which is preliminary data.</text>
</comment>
<dbReference type="Proteomes" id="UP000030401">
    <property type="component" value="Unassembled WGS sequence"/>
</dbReference>
<keyword evidence="6" id="KW-0175">Coiled coil</keyword>
<keyword evidence="4 8" id="KW-1133">Transmembrane helix</keyword>
<feature type="signal peptide" evidence="9">
    <location>
        <begin position="1"/>
        <end position="29"/>
    </location>
</feature>
<dbReference type="EMBL" id="AVPG01000002">
    <property type="protein sequence ID" value="KGX88436.1"/>
    <property type="molecule type" value="Genomic_DNA"/>
</dbReference>
<protein>
    <recommendedName>
        <fullName evidence="12">Flagellar protein</fullName>
    </recommendedName>
</protein>
<evidence type="ECO:0000256" key="1">
    <source>
        <dbReference type="ARBA" id="ARBA00004236"/>
    </source>
</evidence>
<evidence type="ECO:0000256" key="7">
    <source>
        <dbReference type="SAM" id="MobiDB-lite"/>
    </source>
</evidence>
<keyword evidence="3 8" id="KW-0812">Transmembrane</keyword>
<evidence type="ECO:0000256" key="4">
    <source>
        <dbReference type="ARBA" id="ARBA00022989"/>
    </source>
</evidence>
<feature type="region of interest" description="Disordered" evidence="7">
    <location>
        <begin position="45"/>
        <end position="64"/>
    </location>
</feature>
<feature type="transmembrane region" description="Helical" evidence="8">
    <location>
        <begin position="69"/>
        <end position="91"/>
    </location>
</feature>
<dbReference type="GO" id="GO:0044781">
    <property type="term" value="P:bacterial-type flagellum organization"/>
    <property type="evidence" value="ECO:0007669"/>
    <property type="project" value="InterPro"/>
</dbReference>
<keyword evidence="5 8" id="KW-0472">Membrane</keyword>
<feature type="chain" id="PRO_5005420036" description="Flagellar protein" evidence="9">
    <location>
        <begin position="30"/>
        <end position="226"/>
    </location>
</feature>
<evidence type="ECO:0000256" key="6">
    <source>
        <dbReference type="SAM" id="Coils"/>
    </source>
</evidence>
<keyword evidence="11" id="KW-1185">Reference proteome</keyword>
<evidence type="ECO:0000256" key="8">
    <source>
        <dbReference type="SAM" id="Phobius"/>
    </source>
</evidence>
<feature type="coiled-coil region" evidence="6">
    <location>
        <begin position="196"/>
        <end position="223"/>
    </location>
</feature>
<evidence type="ECO:0000313" key="11">
    <source>
        <dbReference type="Proteomes" id="UP000030401"/>
    </source>
</evidence>
<accession>A0A0A5G5P1</accession>
<keyword evidence="9" id="KW-0732">Signal</keyword>
<evidence type="ECO:0000256" key="9">
    <source>
        <dbReference type="SAM" id="SignalP"/>
    </source>
</evidence>
<feature type="compositionally biased region" description="Polar residues" evidence="7">
    <location>
        <begin position="55"/>
        <end position="64"/>
    </location>
</feature>
<comment type="subcellular location">
    <subcellularLocation>
        <location evidence="1">Cell membrane</location>
    </subcellularLocation>
</comment>
<organism evidence="10 11">
    <name type="scientific">Pontibacillus litoralis JSM 072002</name>
    <dbReference type="NCBI Taxonomy" id="1385512"/>
    <lineage>
        <taxon>Bacteria</taxon>
        <taxon>Bacillati</taxon>
        <taxon>Bacillota</taxon>
        <taxon>Bacilli</taxon>
        <taxon>Bacillales</taxon>
        <taxon>Bacillaceae</taxon>
        <taxon>Pontibacillus</taxon>
    </lineage>
</organism>
<dbReference type="Pfam" id="PF04347">
    <property type="entry name" value="FliO"/>
    <property type="match status" value="1"/>
</dbReference>
<evidence type="ECO:0000313" key="10">
    <source>
        <dbReference type="EMBL" id="KGX88436.1"/>
    </source>
</evidence>
<evidence type="ECO:0008006" key="12">
    <source>
        <dbReference type="Google" id="ProtNLM"/>
    </source>
</evidence>
<evidence type="ECO:0000256" key="3">
    <source>
        <dbReference type="ARBA" id="ARBA00022692"/>
    </source>
</evidence>
<reference evidence="10 11" key="1">
    <citation type="submission" date="2013-08" db="EMBL/GenBank/DDBJ databases">
        <authorList>
            <person name="Huang J."/>
            <person name="Wang G."/>
        </authorList>
    </citation>
    <scope>NUCLEOTIDE SEQUENCE [LARGE SCALE GENOMIC DNA]</scope>
    <source>
        <strain evidence="10 11">JSM 072002</strain>
    </source>
</reference>
<proteinExistence type="predicted"/>
<dbReference type="RefSeq" id="WP_052127097.1">
    <property type="nucleotide sequence ID" value="NZ_AVPG01000002.1"/>
</dbReference>
<evidence type="ECO:0000256" key="5">
    <source>
        <dbReference type="ARBA" id="ARBA00023136"/>
    </source>
</evidence>
<dbReference type="eggNOG" id="COG3190">
    <property type="taxonomic scope" value="Bacteria"/>
</dbReference>
<gene>
    <name evidence="10" type="ORF">N784_07155</name>
</gene>
<keyword evidence="2" id="KW-1003">Cell membrane</keyword>
<dbReference type="STRING" id="1385512.N784_07155"/>
<dbReference type="InterPro" id="IPR022781">
    <property type="entry name" value="Flagellar_biosynth_FliO"/>
</dbReference>
<sequence>MRNICKNVGALLLLTAMMVCFFLPNVALAVEDSVECMVGQCDDEDTMQNGEGERQTPSPTQSTKDGPSILWQFIKLISALALIIGLLYALLKFMNKRNKMFHNVKTLQNLGGVSLGQNKSLQVVRIGDQLFAIGVGDNVELLTEITDEKTKRALTEQEANGHMATSSSMGTLFSKRNKQGVDRAQGDNKPSSIQFQQLFQSELKSLQQKRQRLIQQSQKQKEDIDE</sequence>
<evidence type="ECO:0000256" key="2">
    <source>
        <dbReference type="ARBA" id="ARBA00022475"/>
    </source>
</evidence>